<keyword evidence="3" id="KW-0808">Transferase</keyword>
<sequence length="792" mass="87204">MLLDRLNLTLRQGDPWCGRSPKPGQTLEECSSLSPEAVYQEAVRTLLRIAFLQLAGSPLSPDQLSWQGLQHRQAIIAGCHTRRRDNTSAPLFAIKPAGCFHHLPFSDAESAELCRLLGPRDDRQDAALLLGSLVEESLAFSIQCASSSHDASAAAYELCASDARGASGSHYTPADLTAEVLQHAIQAYEAGQPHEAGPHRELPLVGDIACGGGAFLVEACRQLADRLMEHHELSELAARRIAARQLFGVDRNPLAVEAARLAVWLCVGDPRLPLDYFADNIGCGDSLLGDAFTRSASPPALPDRPRFDWPEVFPSIAARGGFDLIVGNPPFLGGRKIRSTLGRDYLDWLTSDLCPGASGNADLCAFFFRRSAELLRPGGVLGLVATNTISQGDTRETGLAPMLREGSIFRAETQRTWPGSATVQVSLVWYRRESKSPATASTDDQPAMLDGRPARRISSFLTTGDFEQKPDRLVENLELSYQGSIVLGLGFVLTHDQASDLIGRNPRNAQALRPYLTGENLNKHPQQAPGRWVINFFDWPLDHATAPEDYQGPVAADFPDLLSIVETKVRPQRTRLRPNGDYVLRRPLPQRWWIYADKRPQLYSRIAGLPRVLCKTRHSPHWAFEFVQPGVVFQESLAVFASDDIGLWGALSSGLHEVWSRQLGSTLGEGLRYSATDCFDTFALPPLEPIRSAASALHQARRAMLDANQVGLSQVCRRLHSESDNREDICQLRQLYVDLDQAVAAAYGWSDLNVERALDATGFHLAAETQTEILRRLFALNQERAAKGKRGR</sequence>
<proteinExistence type="predicted"/>
<dbReference type="InterPro" id="IPR050953">
    <property type="entry name" value="N4_N6_ade-DNA_methylase"/>
</dbReference>
<dbReference type="InterPro" id="IPR002052">
    <property type="entry name" value="DNA_methylase_N6_adenine_CS"/>
</dbReference>
<dbReference type="EC" id="2.1.1.72" evidence="1"/>
<evidence type="ECO:0000256" key="1">
    <source>
        <dbReference type="ARBA" id="ARBA00011900"/>
    </source>
</evidence>
<keyword evidence="2" id="KW-0489">Methyltransferase</keyword>
<protein>
    <recommendedName>
        <fullName evidence="1">site-specific DNA-methyltransferase (adenine-specific)</fullName>
        <ecNumber evidence="1">2.1.1.72</ecNumber>
    </recommendedName>
</protein>
<accession>A0A518E0M3</accession>
<feature type="domain" description="Type II methyltransferase M.TaqI-like" evidence="6">
    <location>
        <begin position="245"/>
        <end position="391"/>
    </location>
</feature>
<evidence type="ECO:0000313" key="9">
    <source>
        <dbReference type="Proteomes" id="UP000317648"/>
    </source>
</evidence>
<evidence type="ECO:0000313" key="8">
    <source>
        <dbReference type="EMBL" id="QDU97611.1"/>
    </source>
</evidence>
<dbReference type="KEGG" id="lcre:Pla8534_54610"/>
<dbReference type="InterPro" id="IPR029063">
    <property type="entry name" value="SAM-dependent_MTases_sf"/>
</dbReference>
<evidence type="ECO:0000259" key="7">
    <source>
        <dbReference type="Pfam" id="PF20466"/>
    </source>
</evidence>
<dbReference type="Proteomes" id="UP000317648">
    <property type="component" value="Chromosome"/>
</dbReference>
<dbReference type="InterPro" id="IPR011639">
    <property type="entry name" value="MethylTrfase_TaqI-like_dom"/>
</dbReference>
<dbReference type="PRINTS" id="PR00507">
    <property type="entry name" value="N12N6MTFRASE"/>
</dbReference>
<name>A0A518E0M3_9BACT</name>
<dbReference type="GO" id="GO:0003676">
    <property type="term" value="F:nucleic acid binding"/>
    <property type="evidence" value="ECO:0007669"/>
    <property type="project" value="InterPro"/>
</dbReference>
<reference evidence="8 9" key="1">
    <citation type="submission" date="2019-02" db="EMBL/GenBank/DDBJ databases">
        <title>Deep-cultivation of Planctomycetes and their phenomic and genomic characterization uncovers novel biology.</title>
        <authorList>
            <person name="Wiegand S."/>
            <person name="Jogler M."/>
            <person name="Boedeker C."/>
            <person name="Pinto D."/>
            <person name="Vollmers J."/>
            <person name="Rivas-Marin E."/>
            <person name="Kohn T."/>
            <person name="Peeters S.H."/>
            <person name="Heuer A."/>
            <person name="Rast P."/>
            <person name="Oberbeckmann S."/>
            <person name="Bunk B."/>
            <person name="Jeske O."/>
            <person name="Meyerdierks A."/>
            <person name="Storesund J.E."/>
            <person name="Kallscheuer N."/>
            <person name="Luecker S."/>
            <person name="Lage O.M."/>
            <person name="Pohl T."/>
            <person name="Merkel B.J."/>
            <person name="Hornburger P."/>
            <person name="Mueller R.-W."/>
            <person name="Bruemmer F."/>
            <person name="Labrenz M."/>
            <person name="Spormann A.M."/>
            <person name="Op den Camp H."/>
            <person name="Overmann J."/>
            <person name="Amann R."/>
            <person name="Jetten M.S.M."/>
            <person name="Mascher T."/>
            <person name="Medema M.H."/>
            <person name="Devos D.P."/>
            <person name="Kaster A.-K."/>
            <person name="Ovreas L."/>
            <person name="Rohde M."/>
            <person name="Galperin M.Y."/>
            <person name="Jogler C."/>
        </authorList>
    </citation>
    <scope>NUCLEOTIDE SEQUENCE [LARGE SCALE GENOMIC DNA]</scope>
    <source>
        <strain evidence="8 9">Pla85_3_4</strain>
    </source>
</reference>
<feature type="domain" description="MmeI-like target recognition" evidence="7">
    <location>
        <begin position="605"/>
        <end position="687"/>
    </location>
</feature>
<dbReference type="Pfam" id="PF07669">
    <property type="entry name" value="Eco57I"/>
    <property type="match status" value="1"/>
</dbReference>
<dbReference type="PANTHER" id="PTHR33841">
    <property type="entry name" value="DNA METHYLTRANSFERASE YEEA-RELATED"/>
    <property type="match status" value="1"/>
</dbReference>
<keyword evidence="4" id="KW-0949">S-adenosyl-L-methionine</keyword>
<dbReference type="PROSITE" id="PS00092">
    <property type="entry name" value="N6_MTASE"/>
    <property type="match status" value="1"/>
</dbReference>
<dbReference type="GO" id="GO:0009007">
    <property type="term" value="F:site-specific DNA-methyltransferase (adenine-specific) activity"/>
    <property type="evidence" value="ECO:0007669"/>
    <property type="project" value="UniProtKB-EC"/>
</dbReference>
<gene>
    <name evidence="8" type="ORF">Pla8534_54610</name>
</gene>
<evidence type="ECO:0000256" key="3">
    <source>
        <dbReference type="ARBA" id="ARBA00022679"/>
    </source>
</evidence>
<dbReference type="GO" id="GO:0006304">
    <property type="term" value="P:DNA modification"/>
    <property type="evidence" value="ECO:0007669"/>
    <property type="project" value="InterPro"/>
</dbReference>
<evidence type="ECO:0000256" key="5">
    <source>
        <dbReference type="ARBA" id="ARBA00047942"/>
    </source>
</evidence>
<dbReference type="AlphaFoldDB" id="A0A518E0M3"/>
<keyword evidence="9" id="KW-1185">Reference proteome</keyword>
<evidence type="ECO:0000256" key="2">
    <source>
        <dbReference type="ARBA" id="ARBA00022603"/>
    </source>
</evidence>
<dbReference type="SUPFAM" id="SSF53335">
    <property type="entry name" value="S-adenosyl-L-methionine-dependent methyltransferases"/>
    <property type="match status" value="1"/>
</dbReference>
<dbReference type="Gene3D" id="3.40.50.150">
    <property type="entry name" value="Vaccinia Virus protein VP39"/>
    <property type="match status" value="1"/>
</dbReference>
<comment type="catalytic activity">
    <reaction evidence="5">
        <text>a 2'-deoxyadenosine in DNA + S-adenosyl-L-methionine = an N(6)-methyl-2'-deoxyadenosine in DNA + S-adenosyl-L-homocysteine + H(+)</text>
        <dbReference type="Rhea" id="RHEA:15197"/>
        <dbReference type="Rhea" id="RHEA-COMP:12418"/>
        <dbReference type="Rhea" id="RHEA-COMP:12419"/>
        <dbReference type="ChEBI" id="CHEBI:15378"/>
        <dbReference type="ChEBI" id="CHEBI:57856"/>
        <dbReference type="ChEBI" id="CHEBI:59789"/>
        <dbReference type="ChEBI" id="CHEBI:90615"/>
        <dbReference type="ChEBI" id="CHEBI:90616"/>
        <dbReference type="EC" id="2.1.1.72"/>
    </reaction>
</comment>
<organism evidence="8 9">
    <name type="scientific">Lignipirellula cremea</name>
    <dbReference type="NCBI Taxonomy" id="2528010"/>
    <lineage>
        <taxon>Bacteria</taxon>
        <taxon>Pseudomonadati</taxon>
        <taxon>Planctomycetota</taxon>
        <taxon>Planctomycetia</taxon>
        <taxon>Pirellulales</taxon>
        <taxon>Pirellulaceae</taxon>
        <taxon>Lignipirellula</taxon>
    </lineage>
</organism>
<dbReference type="GO" id="GO:0032259">
    <property type="term" value="P:methylation"/>
    <property type="evidence" value="ECO:0007669"/>
    <property type="project" value="UniProtKB-KW"/>
</dbReference>
<evidence type="ECO:0000259" key="6">
    <source>
        <dbReference type="Pfam" id="PF07669"/>
    </source>
</evidence>
<dbReference type="PANTHER" id="PTHR33841:SF1">
    <property type="entry name" value="DNA METHYLTRANSFERASE A"/>
    <property type="match status" value="1"/>
</dbReference>
<dbReference type="RefSeq" id="WP_197442602.1">
    <property type="nucleotide sequence ID" value="NZ_CP036433.1"/>
</dbReference>
<dbReference type="InterPro" id="IPR046820">
    <property type="entry name" value="MmeI_TRD"/>
</dbReference>
<dbReference type="EMBL" id="CP036433">
    <property type="protein sequence ID" value="QDU97611.1"/>
    <property type="molecule type" value="Genomic_DNA"/>
</dbReference>
<dbReference type="Pfam" id="PF20466">
    <property type="entry name" value="MmeI_TRD"/>
    <property type="match status" value="1"/>
</dbReference>
<evidence type="ECO:0000256" key="4">
    <source>
        <dbReference type="ARBA" id="ARBA00022691"/>
    </source>
</evidence>